<evidence type="ECO:0008006" key="4">
    <source>
        <dbReference type="Google" id="ProtNLM"/>
    </source>
</evidence>
<sequence>MSGEIPGEIFPSWSPESAPQMVLPVKPLFQPSMARPLEASSISDSQESGATRLLLVPTIVAMCGGLMKWAEIKDKYPIVHEEKREILRIYNRGEGVDSLRLDHSPRAAEECRQTCPLPLSMNPPLDYALGSVPDLSKDTVNALVWRYENNINMHPLLTHSELELLVESFLGTNPKGILAAPKTTRKRKRYPKAPSSNDPPPREPVRSMGDAIFLSVLTLGAITYHQRKLPDYVPDQVAASSSKNSSTIRDRQYPYTTKGMWETRQNNVDVIPGLFYFALASDVIRSQPHGNSLEHARANILACLYYGQLGRVLESHGYMNLACRGLQDIIPPEITEFRAQTEGRHSSKEDDSLVIAFWTCLQLERHVSILLSRK</sequence>
<evidence type="ECO:0000256" key="1">
    <source>
        <dbReference type="SAM" id="MobiDB-lite"/>
    </source>
</evidence>
<comment type="caution">
    <text evidence="2">The sequence shown here is derived from an EMBL/GenBank/DDBJ whole genome shotgun (WGS) entry which is preliminary data.</text>
</comment>
<dbReference type="InterPro" id="IPR053181">
    <property type="entry name" value="EcdB-like_regulator"/>
</dbReference>
<gene>
    <name evidence="2" type="ORF">BJ875DRAFT_509939</name>
</gene>
<accession>A0A9P8BYQ8</accession>
<evidence type="ECO:0000313" key="2">
    <source>
        <dbReference type="EMBL" id="KAG9227939.1"/>
    </source>
</evidence>
<dbReference type="AlphaFoldDB" id="A0A9P8BYQ8"/>
<name>A0A9P8BYQ8_9HELO</name>
<organism evidence="2 3">
    <name type="scientific">Amylocarpus encephaloides</name>
    <dbReference type="NCBI Taxonomy" id="45428"/>
    <lineage>
        <taxon>Eukaryota</taxon>
        <taxon>Fungi</taxon>
        <taxon>Dikarya</taxon>
        <taxon>Ascomycota</taxon>
        <taxon>Pezizomycotina</taxon>
        <taxon>Leotiomycetes</taxon>
        <taxon>Helotiales</taxon>
        <taxon>Helotiales incertae sedis</taxon>
        <taxon>Amylocarpus</taxon>
    </lineage>
</organism>
<dbReference type="OrthoDB" id="5244761at2759"/>
<feature type="region of interest" description="Disordered" evidence="1">
    <location>
        <begin position="176"/>
        <end position="205"/>
    </location>
</feature>
<protein>
    <recommendedName>
        <fullName evidence="4">Transcription factor domain-containing protein</fullName>
    </recommendedName>
</protein>
<dbReference type="Proteomes" id="UP000824998">
    <property type="component" value="Unassembled WGS sequence"/>
</dbReference>
<keyword evidence="3" id="KW-1185">Reference proteome</keyword>
<dbReference type="PANTHER" id="PTHR47785">
    <property type="entry name" value="ZN(II)2CYS6 TRANSCRIPTION FACTOR (EUROFUNG)-RELATED-RELATED"/>
    <property type="match status" value="1"/>
</dbReference>
<proteinExistence type="predicted"/>
<dbReference type="EMBL" id="MU252476">
    <property type="protein sequence ID" value="KAG9227939.1"/>
    <property type="molecule type" value="Genomic_DNA"/>
</dbReference>
<reference evidence="2" key="1">
    <citation type="journal article" date="2021" name="IMA Fungus">
        <title>Genomic characterization of three marine fungi, including Emericellopsis atlantica sp. nov. with signatures of a generalist lifestyle and marine biomass degradation.</title>
        <authorList>
            <person name="Hagestad O.C."/>
            <person name="Hou L."/>
            <person name="Andersen J.H."/>
            <person name="Hansen E.H."/>
            <person name="Altermark B."/>
            <person name="Li C."/>
            <person name="Kuhnert E."/>
            <person name="Cox R.J."/>
            <person name="Crous P.W."/>
            <person name="Spatafora J.W."/>
            <person name="Lail K."/>
            <person name="Amirebrahimi M."/>
            <person name="Lipzen A."/>
            <person name="Pangilinan J."/>
            <person name="Andreopoulos W."/>
            <person name="Hayes R.D."/>
            <person name="Ng V."/>
            <person name="Grigoriev I.V."/>
            <person name="Jackson S.A."/>
            <person name="Sutton T.D.S."/>
            <person name="Dobson A.D.W."/>
            <person name="Rama T."/>
        </authorList>
    </citation>
    <scope>NUCLEOTIDE SEQUENCE</scope>
    <source>
        <strain evidence="2">TRa018bII</strain>
    </source>
</reference>
<evidence type="ECO:0000313" key="3">
    <source>
        <dbReference type="Proteomes" id="UP000824998"/>
    </source>
</evidence>
<dbReference type="PANTHER" id="PTHR47785:SF4">
    <property type="entry name" value="ZN(II)2CYS6 TRANSCRIPTION FACTOR (EUROFUNG)"/>
    <property type="match status" value="1"/>
</dbReference>